<dbReference type="EMBL" id="JAXIOK010000015">
    <property type="protein sequence ID" value="KAK4754356.1"/>
    <property type="molecule type" value="Genomic_DNA"/>
</dbReference>
<keyword evidence="4" id="KW-1185">Reference proteome</keyword>
<dbReference type="SUPFAM" id="SSF52402">
    <property type="entry name" value="Adenine nucleotide alpha hydrolases-like"/>
    <property type="match status" value="1"/>
</dbReference>
<comment type="caution">
    <text evidence="3">The sequence shown here is derived from an EMBL/GenBank/DDBJ whole genome shotgun (WGS) entry which is preliminary data.</text>
</comment>
<feature type="region of interest" description="Disordered" evidence="1">
    <location>
        <begin position="1"/>
        <end position="28"/>
    </location>
</feature>
<dbReference type="Proteomes" id="UP001345219">
    <property type="component" value="Chromosome 2"/>
</dbReference>
<accession>A0AAN7JUJ0</accession>
<dbReference type="PANTHER" id="PTHR47382">
    <property type="entry name" value="U-BOX DOMAIN-CONTAINING PROTEIN 52-LIKE"/>
    <property type="match status" value="1"/>
</dbReference>
<evidence type="ECO:0000256" key="1">
    <source>
        <dbReference type="SAM" id="MobiDB-lite"/>
    </source>
</evidence>
<organism evidence="3 4">
    <name type="scientific">Trapa incisa</name>
    <dbReference type="NCBI Taxonomy" id="236973"/>
    <lineage>
        <taxon>Eukaryota</taxon>
        <taxon>Viridiplantae</taxon>
        <taxon>Streptophyta</taxon>
        <taxon>Embryophyta</taxon>
        <taxon>Tracheophyta</taxon>
        <taxon>Spermatophyta</taxon>
        <taxon>Magnoliopsida</taxon>
        <taxon>eudicotyledons</taxon>
        <taxon>Gunneridae</taxon>
        <taxon>Pentapetalae</taxon>
        <taxon>rosids</taxon>
        <taxon>malvids</taxon>
        <taxon>Myrtales</taxon>
        <taxon>Lythraceae</taxon>
        <taxon>Trapa</taxon>
    </lineage>
</organism>
<evidence type="ECO:0000313" key="4">
    <source>
        <dbReference type="Proteomes" id="UP001345219"/>
    </source>
</evidence>
<dbReference type="Pfam" id="PF00582">
    <property type="entry name" value="Usp"/>
    <property type="match status" value="1"/>
</dbReference>
<sequence>MELGENTSSSGDWIPSHHGTATGSGKGQANLWEIEEVEEDSRELVNHNIPVINNRGCLPLVSIKEEKNIDGLSLCSYGSEDSIYVGVGKSDSSMAALTWTLRHAVEGGDRSSTTVYLVHVFPEIRFVPSPLGNLPISRVNQEQLNSYTSQETAKRRDLLQKFFNSCVASQVKVDTVLIESDTVAKAIIDLIPVLNITKLVVGTSKSSLRKLRARRGTGVADQLLQNVPEGCDLKIICEGNEVTVDPPPSTNDQSPQSPATPSPLNGSSRDRSTPVHEGNGSSSSISCMCFRSKFI</sequence>
<dbReference type="AlphaFoldDB" id="A0AAN7JUJ0"/>
<dbReference type="InterPro" id="IPR006016">
    <property type="entry name" value="UspA"/>
</dbReference>
<dbReference type="Gene3D" id="3.40.50.620">
    <property type="entry name" value="HUPs"/>
    <property type="match status" value="1"/>
</dbReference>
<dbReference type="PANTHER" id="PTHR47382:SF3">
    <property type="entry name" value="ADENINE NUCLEOTIDE ALPHA HYDROLASES-LIKE SUPERFAMILY PROTEIN"/>
    <property type="match status" value="1"/>
</dbReference>
<protein>
    <recommendedName>
        <fullName evidence="2">UspA domain-containing protein</fullName>
    </recommendedName>
</protein>
<name>A0AAN7JUJ0_9MYRT</name>
<evidence type="ECO:0000259" key="2">
    <source>
        <dbReference type="Pfam" id="PF00582"/>
    </source>
</evidence>
<feature type="region of interest" description="Disordered" evidence="1">
    <location>
        <begin position="242"/>
        <end position="283"/>
    </location>
</feature>
<evidence type="ECO:0000313" key="3">
    <source>
        <dbReference type="EMBL" id="KAK4754356.1"/>
    </source>
</evidence>
<proteinExistence type="predicted"/>
<feature type="domain" description="UspA" evidence="2">
    <location>
        <begin position="83"/>
        <end position="228"/>
    </location>
</feature>
<gene>
    <name evidence="3" type="ORF">SAY87_002460</name>
</gene>
<feature type="compositionally biased region" description="Polar residues" evidence="1">
    <location>
        <begin position="1"/>
        <end position="11"/>
    </location>
</feature>
<dbReference type="CDD" id="cd01989">
    <property type="entry name" value="USP_STK_Ubox_N"/>
    <property type="match status" value="1"/>
</dbReference>
<reference evidence="3 4" key="1">
    <citation type="journal article" date="2023" name="Hortic Res">
        <title>Pangenome of water caltrop reveals structural variations and asymmetric subgenome divergence after allopolyploidization.</title>
        <authorList>
            <person name="Zhang X."/>
            <person name="Chen Y."/>
            <person name="Wang L."/>
            <person name="Yuan Y."/>
            <person name="Fang M."/>
            <person name="Shi L."/>
            <person name="Lu R."/>
            <person name="Comes H.P."/>
            <person name="Ma Y."/>
            <person name="Chen Y."/>
            <person name="Huang G."/>
            <person name="Zhou Y."/>
            <person name="Zheng Z."/>
            <person name="Qiu Y."/>
        </authorList>
    </citation>
    <scope>NUCLEOTIDE SEQUENCE [LARGE SCALE GENOMIC DNA]</scope>
    <source>
        <tissue evidence="3">Roots</tissue>
    </source>
</reference>
<dbReference type="InterPro" id="IPR014729">
    <property type="entry name" value="Rossmann-like_a/b/a_fold"/>
</dbReference>
<feature type="compositionally biased region" description="Polar residues" evidence="1">
    <location>
        <begin position="250"/>
        <end position="267"/>
    </location>
</feature>